<dbReference type="PANTHER" id="PTHR11439:SF483">
    <property type="entry name" value="PEPTIDE SYNTHASE GLIP-LIKE, PUTATIVE (AFU_ORTHOLOGUE AFUA_3G12920)-RELATED"/>
    <property type="match status" value="1"/>
</dbReference>
<organism evidence="2">
    <name type="scientific">Glyptapanteles indiensis</name>
    <name type="common">Parasitoid wasp</name>
    <dbReference type="NCBI Taxonomy" id="92994"/>
    <lineage>
        <taxon>Eukaryota</taxon>
        <taxon>Metazoa</taxon>
        <taxon>Ecdysozoa</taxon>
        <taxon>Arthropoda</taxon>
        <taxon>Hexapoda</taxon>
        <taxon>Insecta</taxon>
        <taxon>Pterygota</taxon>
        <taxon>Neoptera</taxon>
        <taxon>Endopterygota</taxon>
        <taxon>Hymenoptera</taxon>
        <taxon>Apocrita</taxon>
        <taxon>Ichneumonoidea</taxon>
        <taxon>Braconidae</taxon>
        <taxon>Microgastrinae</taxon>
        <taxon>Glyptapanteles</taxon>
    </lineage>
</organism>
<sequence>MKPGALNQYPIMKKPIGCKWVFKIKRDSGGNPQRYKARLVAQGFSQRSAIDYDEVFAPVVKHTTFHTLLSIAEKWKLLLKHRDAKTAFLNSELTETIYMRQLPGFVREERPDWACKLNKTIYSLKQSAKVWYDKLKTVLNNLRFKVCDNDPCLFKTIDNNPIIYIVAHIDDMVVAFESIKRILALKAAINKQFTIVYLRNLKLYLGIAKLIGTLLYAAVNTGPDISAAISILSQHIKDTKQIDWLELKRVCSYLKYSQNYELRSNNSNSQSKLVGFADASWAECRDDRESNTGCFPTI</sequence>
<proteinExistence type="predicted"/>
<accession>B7S988</accession>
<keyword evidence="2" id="KW-0808">Transferase</keyword>
<dbReference type="Pfam" id="PF07727">
    <property type="entry name" value="RVT_2"/>
    <property type="match status" value="1"/>
</dbReference>
<gene>
    <name evidence="2" type="ORF">GIP_L7_0020</name>
</gene>
<evidence type="ECO:0000313" key="2">
    <source>
        <dbReference type="EMBL" id="ACE75463.1"/>
    </source>
</evidence>
<keyword evidence="2" id="KW-0695">RNA-directed DNA polymerase</keyword>
<dbReference type="GO" id="GO:0003964">
    <property type="term" value="F:RNA-directed DNA polymerase activity"/>
    <property type="evidence" value="ECO:0007669"/>
    <property type="project" value="UniProtKB-KW"/>
</dbReference>
<dbReference type="EMBL" id="EF710659">
    <property type="protein sequence ID" value="ACE75463.1"/>
    <property type="molecule type" value="Genomic_DNA"/>
</dbReference>
<keyword evidence="2" id="KW-0548">Nucleotidyltransferase</keyword>
<reference evidence="2" key="1">
    <citation type="submission" date="2007-06" db="EMBL/GenBank/DDBJ databases">
        <title>Bracovirus Evolution: Comparative Genomics of Multiple Viral and Proviral Genomes.</title>
        <authorList>
            <person name="Desjardins C.A."/>
            <person name="Gundersen-Rindal D.E."/>
            <person name="Hostetler J.B."/>
            <person name="Tallon L.J."/>
            <person name="Utterback T.R."/>
            <person name="Fuester R.W."/>
            <person name="Schatz M.C."/>
            <person name="Pedroni M.J."/>
            <person name="Fadrosh D.W."/>
            <person name="Haas B.J."/>
            <person name="Toms B.S."/>
            <person name="Chen D."/>
            <person name="Nene V."/>
        </authorList>
    </citation>
    <scope>NUCLEOTIDE SEQUENCE</scope>
</reference>
<dbReference type="AlphaFoldDB" id="B7S988"/>
<dbReference type="InterPro" id="IPR043502">
    <property type="entry name" value="DNA/RNA_pol_sf"/>
</dbReference>
<dbReference type="InterPro" id="IPR013103">
    <property type="entry name" value="RVT_2"/>
</dbReference>
<protein>
    <submittedName>
        <fullName evidence="2">Reverse transcriptase</fullName>
    </submittedName>
</protein>
<feature type="domain" description="Reverse transcriptase Ty1/copia-type" evidence="1">
    <location>
        <begin position="8"/>
        <end position="208"/>
    </location>
</feature>
<evidence type="ECO:0000259" key="1">
    <source>
        <dbReference type="Pfam" id="PF07727"/>
    </source>
</evidence>
<dbReference type="SUPFAM" id="SSF56672">
    <property type="entry name" value="DNA/RNA polymerases"/>
    <property type="match status" value="1"/>
</dbReference>
<name>B7S988_GLYIN</name>
<dbReference type="PANTHER" id="PTHR11439">
    <property type="entry name" value="GAG-POL-RELATED RETROTRANSPOSON"/>
    <property type="match status" value="1"/>
</dbReference>